<dbReference type="EMBL" id="JBBNAF010000009">
    <property type="protein sequence ID" value="KAK9114359.1"/>
    <property type="molecule type" value="Genomic_DNA"/>
</dbReference>
<protein>
    <submittedName>
        <fullName evidence="2">Uncharacterized protein</fullName>
    </submittedName>
</protein>
<reference evidence="2 3" key="1">
    <citation type="submission" date="2024-01" db="EMBL/GenBank/DDBJ databases">
        <title>Genome assemblies of Stephania.</title>
        <authorList>
            <person name="Yang L."/>
        </authorList>
    </citation>
    <scope>NUCLEOTIDE SEQUENCE [LARGE SCALE GENOMIC DNA]</scope>
    <source>
        <strain evidence="2">YNDBR</strain>
        <tissue evidence="2">Leaf</tissue>
    </source>
</reference>
<evidence type="ECO:0000256" key="1">
    <source>
        <dbReference type="SAM" id="MobiDB-lite"/>
    </source>
</evidence>
<gene>
    <name evidence="2" type="ORF">Syun_021156</name>
</gene>
<dbReference type="Proteomes" id="UP001420932">
    <property type="component" value="Unassembled WGS sequence"/>
</dbReference>
<feature type="compositionally biased region" description="Basic and acidic residues" evidence="1">
    <location>
        <begin position="20"/>
        <end position="34"/>
    </location>
</feature>
<proteinExistence type="predicted"/>
<evidence type="ECO:0000313" key="2">
    <source>
        <dbReference type="EMBL" id="KAK9114359.1"/>
    </source>
</evidence>
<name>A0AAP0IF49_9MAGN</name>
<evidence type="ECO:0000313" key="3">
    <source>
        <dbReference type="Proteomes" id="UP001420932"/>
    </source>
</evidence>
<organism evidence="2 3">
    <name type="scientific">Stephania yunnanensis</name>
    <dbReference type="NCBI Taxonomy" id="152371"/>
    <lineage>
        <taxon>Eukaryota</taxon>
        <taxon>Viridiplantae</taxon>
        <taxon>Streptophyta</taxon>
        <taxon>Embryophyta</taxon>
        <taxon>Tracheophyta</taxon>
        <taxon>Spermatophyta</taxon>
        <taxon>Magnoliopsida</taxon>
        <taxon>Ranunculales</taxon>
        <taxon>Menispermaceae</taxon>
        <taxon>Menispermoideae</taxon>
        <taxon>Cissampelideae</taxon>
        <taxon>Stephania</taxon>
    </lineage>
</organism>
<dbReference type="AlphaFoldDB" id="A0AAP0IF49"/>
<accession>A0AAP0IF49</accession>
<sequence>MSHNLRRSLSAGPLLPFDSEIEKTCRRNSKETRQRTQSSRVEQPSAMAEHVVDPQTSHAPIATHERQNEPLVNPPRQSVAPIGPRAPVEQQGHVVHQPLNQRAVTPPPVQRPQADPWAQPQAAHRITIGMANEGIGDLLAHQPHCIAFPAHRGV</sequence>
<comment type="caution">
    <text evidence="2">The sequence shown here is derived from an EMBL/GenBank/DDBJ whole genome shotgun (WGS) entry which is preliminary data.</text>
</comment>
<keyword evidence="3" id="KW-1185">Reference proteome</keyword>
<feature type="region of interest" description="Disordered" evidence="1">
    <location>
        <begin position="1"/>
        <end position="59"/>
    </location>
</feature>
<feature type="region of interest" description="Disordered" evidence="1">
    <location>
        <begin position="65"/>
        <end position="84"/>
    </location>
</feature>